<sequence length="95" mass="10791">MKKKKNKFKHTAYLLVALGMLIYALPSITFSAGFSWVSLFGAVWAGFALLVIGSHLYYLIGVDEAKQKALDAIRKEKLSQWELKWPEEQKSQEAN</sequence>
<comment type="caution">
    <text evidence="2">The sequence shown here is derived from an EMBL/GenBank/DDBJ whole genome shotgun (WGS) entry which is preliminary data.</text>
</comment>
<evidence type="ECO:0000313" key="3">
    <source>
        <dbReference type="Proteomes" id="UP000036932"/>
    </source>
</evidence>
<reference evidence="3" key="1">
    <citation type="submission" date="2015-08" db="EMBL/GenBank/DDBJ databases">
        <title>Genome sequencing project for genomic taxonomy and phylogenomics of Bacillus-like bacteria.</title>
        <authorList>
            <person name="Liu B."/>
            <person name="Wang J."/>
            <person name="Zhu Y."/>
            <person name="Liu G."/>
            <person name="Chen Q."/>
            <person name="Chen Z."/>
            <person name="Lan J."/>
            <person name="Che J."/>
            <person name="Ge C."/>
            <person name="Shi H."/>
            <person name="Pan Z."/>
            <person name="Liu X."/>
        </authorList>
    </citation>
    <scope>NUCLEOTIDE SEQUENCE [LARGE SCALE GENOMIC DNA]</scope>
    <source>
        <strain evidence="3">FJAT-22460</strain>
    </source>
</reference>
<feature type="transmembrane region" description="Helical" evidence="1">
    <location>
        <begin position="36"/>
        <end position="60"/>
    </location>
</feature>
<evidence type="ECO:0000313" key="2">
    <source>
        <dbReference type="EMBL" id="KOR82185.1"/>
    </source>
</evidence>
<evidence type="ECO:0000256" key="1">
    <source>
        <dbReference type="SAM" id="Phobius"/>
    </source>
</evidence>
<dbReference type="EMBL" id="LIUT01000003">
    <property type="protein sequence ID" value="KOR82185.1"/>
    <property type="molecule type" value="Genomic_DNA"/>
</dbReference>
<dbReference type="RefSeq" id="WP_053491990.1">
    <property type="nucleotide sequence ID" value="NZ_LIUT01000003.1"/>
</dbReference>
<keyword evidence="1" id="KW-1133">Transmembrane helix</keyword>
<accession>A0A0M1NJG3</accession>
<dbReference type="Proteomes" id="UP000036932">
    <property type="component" value="Unassembled WGS sequence"/>
</dbReference>
<dbReference type="PATRIC" id="fig|1705565.3.peg.5474"/>
<feature type="transmembrane region" description="Helical" evidence="1">
    <location>
        <begin position="12"/>
        <end position="30"/>
    </location>
</feature>
<protein>
    <submittedName>
        <fullName evidence="2">Uncharacterized protein</fullName>
    </submittedName>
</protein>
<dbReference type="AlphaFoldDB" id="A0A0M1NJG3"/>
<name>A0A0M1NJG3_9BACL</name>
<proteinExistence type="predicted"/>
<dbReference type="OrthoDB" id="2619264at2"/>
<keyword evidence="3" id="KW-1185">Reference proteome</keyword>
<keyword evidence="1" id="KW-0472">Membrane</keyword>
<organism evidence="2 3">
    <name type="scientific">Paenibacillus solani</name>
    <dbReference type="NCBI Taxonomy" id="1705565"/>
    <lineage>
        <taxon>Bacteria</taxon>
        <taxon>Bacillati</taxon>
        <taxon>Bacillota</taxon>
        <taxon>Bacilli</taxon>
        <taxon>Bacillales</taxon>
        <taxon>Paenibacillaceae</taxon>
        <taxon>Paenibacillus</taxon>
    </lineage>
</organism>
<gene>
    <name evidence="2" type="ORF">AM231_17710</name>
</gene>
<keyword evidence="1" id="KW-0812">Transmembrane</keyword>